<evidence type="ECO:0000313" key="1">
    <source>
        <dbReference type="EMBL" id="MBW0478980.1"/>
    </source>
</evidence>
<dbReference type="EMBL" id="AVOT02005405">
    <property type="protein sequence ID" value="MBW0478980.1"/>
    <property type="molecule type" value="Genomic_DNA"/>
</dbReference>
<reference evidence="1" key="1">
    <citation type="submission" date="2021-03" db="EMBL/GenBank/DDBJ databases">
        <title>Draft genome sequence of rust myrtle Austropuccinia psidii MF-1, a brazilian biotype.</title>
        <authorList>
            <person name="Quecine M.C."/>
            <person name="Pachon D.M.R."/>
            <person name="Bonatelli M.L."/>
            <person name="Correr F.H."/>
            <person name="Franceschini L.M."/>
            <person name="Leite T.F."/>
            <person name="Margarido G.R.A."/>
            <person name="Almeida C.A."/>
            <person name="Ferrarezi J.A."/>
            <person name="Labate C.A."/>
        </authorList>
    </citation>
    <scope>NUCLEOTIDE SEQUENCE</scope>
    <source>
        <strain evidence="1">MF-1</strain>
    </source>
</reference>
<sequence length="112" mass="12540">MFQSVFLSFAENAQIFTFTSSYIVCFHASKPYEILTVKNLGFPASLCMLTCLHRPPDDTLTLPPHLRPHHSLFPPNTAYNPYARGVPSQHAPDTTNPYTCVVPSQHCLPSLH</sequence>
<organism evidence="1 2">
    <name type="scientific">Austropuccinia psidii MF-1</name>
    <dbReference type="NCBI Taxonomy" id="1389203"/>
    <lineage>
        <taxon>Eukaryota</taxon>
        <taxon>Fungi</taxon>
        <taxon>Dikarya</taxon>
        <taxon>Basidiomycota</taxon>
        <taxon>Pucciniomycotina</taxon>
        <taxon>Pucciniomycetes</taxon>
        <taxon>Pucciniales</taxon>
        <taxon>Sphaerophragmiaceae</taxon>
        <taxon>Austropuccinia</taxon>
    </lineage>
</organism>
<comment type="caution">
    <text evidence="1">The sequence shown here is derived from an EMBL/GenBank/DDBJ whole genome shotgun (WGS) entry which is preliminary data.</text>
</comment>
<dbReference type="AlphaFoldDB" id="A0A9Q3CAB2"/>
<evidence type="ECO:0000313" key="2">
    <source>
        <dbReference type="Proteomes" id="UP000765509"/>
    </source>
</evidence>
<protein>
    <submittedName>
        <fullName evidence="1">Uncharacterized protein</fullName>
    </submittedName>
</protein>
<gene>
    <name evidence="1" type="ORF">O181_018695</name>
</gene>
<name>A0A9Q3CAB2_9BASI</name>
<dbReference type="Proteomes" id="UP000765509">
    <property type="component" value="Unassembled WGS sequence"/>
</dbReference>
<accession>A0A9Q3CAB2</accession>
<proteinExistence type="predicted"/>
<keyword evidence="2" id="KW-1185">Reference proteome</keyword>